<feature type="region of interest" description="Disordered" evidence="1">
    <location>
        <begin position="117"/>
        <end position="146"/>
    </location>
</feature>
<feature type="signal peptide" evidence="2">
    <location>
        <begin position="1"/>
        <end position="30"/>
    </location>
</feature>
<organism evidence="3 4">
    <name type="scientific">Zavarzinia aquatilis</name>
    <dbReference type="NCBI Taxonomy" id="2211142"/>
    <lineage>
        <taxon>Bacteria</taxon>
        <taxon>Pseudomonadati</taxon>
        <taxon>Pseudomonadota</taxon>
        <taxon>Alphaproteobacteria</taxon>
        <taxon>Rhodospirillales</taxon>
        <taxon>Zavarziniaceae</taxon>
        <taxon>Zavarzinia</taxon>
    </lineage>
</organism>
<proteinExistence type="predicted"/>
<protein>
    <submittedName>
        <fullName evidence="3">Uncharacterized protein</fullName>
    </submittedName>
</protein>
<sequence>MITKSSRRGGRIALLAGAPLLLAACATDMAADRGAGSGAGLFGASGTLGATSLVDTSGAAWQATVERSYTSAAGNDCAMVTLMPLSGGLPIHRALCVDNGRLVVAAPLTLAPGEADPRFAPVAAPAAPTSETAPANPAPFSQRSPS</sequence>
<dbReference type="RefSeq" id="WP_109906935.1">
    <property type="nucleotide sequence ID" value="NZ_QGLE01000008.1"/>
</dbReference>
<evidence type="ECO:0000313" key="3">
    <source>
        <dbReference type="EMBL" id="PWR21257.1"/>
    </source>
</evidence>
<dbReference type="Proteomes" id="UP000245461">
    <property type="component" value="Unassembled WGS sequence"/>
</dbReference>
<dbReference type="AlphaFoldDB" id="A0A317E2D7"/>
<accession>A0A317E2D7</accession>
<evidence type="ECO:0000256" key="2">
    <source>
        <dbReference type="SAM" id="SignalP"/>
    </source>
</evidence>
<evidence type="ECO:0000256" key="1">
    <source>
        <dbReference type="SAM" id="MobiDB-lite"/>
    </source>
</evidence>
<keyword evidence="2" id="KW-0732">Signal</keyword>
<gene>
    <name evidence="3" type="ORF">DKG74_14780</name>
</gene>
<dbReference type="EMBL" id="QGLE01000008">
    <property type="protein sequence ID" value="PWR21257.1"/>
    <property type="molecule type" value="Genomic_DNA"/>
</dbReference>
<comment type="caution">
    <text evidence="3">The sequence shown here is derived from an EMBL/GenBank/DDBJ whole genome shotgun (WGS) entry which is preliminary data.</text>
</comment>
<dbReference type="PROSITE" id="PS51257">
    <property type="entry name" value="PROKAR_LIPOPROTEIN"/>
    <property type="match status" value="1"/>
</dbReference>
<feature type="compositionally biased region" description="Low complexity" evidence="1">
    <location>
        <begin position="118"/>
        <end position="139"/>
    </location>
</feature>
<name>A0A317E2D7_9PROT</name>
<feature type="chain" id="PRO_5016270008" evidence="2">
    <location>
        <begin position="31"/>
        <end position="146"/>
    </location>
</feature>
<keyword evidence="4" id="KW-1185">Reference proteome</keyword>
<reference evidence="3 4" key="1">
    <citation type="submission" date="2018-05" db="EMBL/GenBank/DDBJ databases">
        <title>Zavarzinia sp. HR-AS.</title>
        <authorList>
            <person name="Lee Y."/>
            <person name="Jeon C.O."/>
        </authorList>
    </citation>
    <scope>NUCLEOTIDE SEQUENCE [LARGE SCALE GENOMIC DNA]</scope>
    <source>
        <strain evidence="3 4">HR-AS</strain>
    </source>
</reference>
<evidence type="ECO:0000313" key="4">
    <source>
        <dbReference type="Proteomes" id="UP000245461"/>
    </source>
</evidence>